<reference evidence="3 4" key="1">
    <citation type="submission" date="2016-07" db="EMBL/GenBank/DDBJ databases">
        <title>Complete genome sequence of Bradyrhizobium icense LMTR 13T, a potential inoculant strain isolated from lima bean (Phaseolus lunatus) in Peru.</title>
        <authorList>
            <person name="Ormeno-Orrillo E."/>
            <person name="Duran D."/>
            <person name="Rogel M.A."/>
            <person name="Rey L."/>
            <person name="Imperial J."/>
            <person name="Ruiz-Argueso T."/>
            <person name="Martinez-Romero E."/>
        </authorList>
    </citation>
    <scope>NUCLEOTIDE SEQUENCE [LARGE SCALE GENOMIC DNA]</scope>
    <source>
        <strain evidence="3 4">LMTR 13</strain>
    </source>
</reference>
<keyword evidence="1" id="KW-0472">Membrane</keyword>
<name>A0A1B1UQY9_9BRAD</name>
<evidence type="ECO:0000256" key="1">
    <source>
        <dbReference type="SAM" id="Phobius"/>
    </source>
</evidence>
<keyword evidence="4" id="KW-1185">Reference proteome</keyword>
<dbReference type="OrthoDB" id="198456at2"/>
<evidence type="ECO:0000313" key="3">
    <source>
        <dbReference type="EMBL" id="ANW05143.1"/>
    </source>
</evidence>
<dbReference type="AlphaFoldDB" id="A0A1B1UQY9"/>
<feature type="transmembrane region" description="Helical" evidence="1">
    <location>
        <begin position="204"/>
        <end position="231"/>
    </location>
</feature>
<feature type="transmembrane region" description="Helical" evidence="1">
    <location>
        <begin position="252"/>
        <end position="273"/>
    </location>
</feature>
<dbReference type="RefSeq" id="WP_065732276.1">
    <property type="nucleotide sequence ID" value="NZ_CP016428.1"/>
</dbReference>
<dbReference type="InterPro" id="IPR025640">
    <property type="entry name" value="GYF_2"/>
</dbReference>
<accession>A0A1B1UQY9</accession>
<feature type="domain" description="GYF" evidence="2">
    <location>
        <begin position="6"/>
        <end position="55"/>
    </location>
</feature>
<feature type="transmembrane region" description="Helical" evidence="1">
    <location>
        <begin position="97"/>
        <end position="121"/>
    </location>
</feature>
<organism evidence="3 4">
    <name type="scientific">Bradyrhizobium icense</name>
    <dbReference type="NCBI Taxonomy" id="1274631"/>
    <lineage>
        <taxon>Bacteria</taxon>
        <taxon>Pseudomonadati</taxon>
        <taxon>Pseudomonadota</taxon>
        <taxon>Alphaproteobacteria</taxon>
        <taxon>Hyphomicrobiales</taxon>
        <taxon>Nitrobacteraceae</taxon>
        <taxon>Bradyrhizobium</taxon>
    </lineage>
</organism>
<keyword evidence="1" id="KW-1133">Transmembrane helix</keyword>
<dbReference type="Pfam" id="PF14237">
    <property type="entry name" value="GYF_2"/>
    <property type="match status" value="1"/>
</dbReference>
<proteinExistence type="predicted"/>
<feature type="transmembrane region" description="Helical" evidence="1">
    <location>
        <begin position="141"/>
        <end position="159"/>
    </location>
</feature>
<dbReference type="EMBL" id="CP016428">
    <property type="protein sequence ID" value="ANW05143.1"/>
    <property type="molecule type" value="Genomic_DNA"/>
</dbReference>
<gene>
    <name evidence="3" type="ORF">LMTR13_38435</name>
</gene>
<dbReference type="KEGG" id="bic:LMTR13_38435"/>
<protein>
    <recommendedName>
        <fullName evidence="2">GYF domain-containing protein</fullName>
    </recommendedName>
</protein>
<evidence type="ECO:0000313" key="4">
    <source>
        <dbReference type="Proteomes" id="UP000092839"/>
    </source>
</evidence>
<keyword evidence="1" id="KW-0812">Transmembrane</keyword>
<dbReference type="Proteomes" id="UP000092839">
    <property type="component" value="Chromosome"/>
</dbReference>
<dbReference type="STRING" id="1274631.LMTR13_38435"/>
<sequence>MSNRSWFYAANGQQQGPYPEAQLRDLITRGMVGADTLVWTEGMSGWQRAGEIPGLIPGGSGPPSFAQPGGPPQMAGSYSGGPLSIDFGILEFVWRTLVLVLGLIFIIPGPWVLVWYTKWIVSCVKVPGRPNLGFEGEAMTIVPWYFGAAVVIIGVGLTGIEWLSNLVSLGQLGLYWLFVKWLVANLSSNGQPLGFSFSGSVWAYVGWSILAVISIITIVGWAWVYVAWLRWFCRNIQGTRREVLFIGSGLEFLWRAIVAVIGFFFIIPIPWVYRWMSQWLASQTVLAERGAYANA</sequence>
<evidence type="ECO:0000259" key="2">
    <source>
        <dbReference type="Pfam" id="PF14237"/>
    </source>
</evidence>